<evidence type="ECO:0000313" key="2">
    <source>
        <dbReference type="EMBL" id="EME98328.1"/>
    </source>
</evidence>
<protein>
    <submittedName>
        <fullName evidence="2">Uncharacterized protein</fullName>
    </submittedName>
</protein>
<organism evidence="2 3">
    <name type="scientific">Streptomyces mobaraensis (strain ATCC 29032 / DSM 40847 / JCM 4168 / NBRC 13819 / NCIMB 11159 / IPCR 16-22)</name>
    <dbReference type="NCBI Taxonomy" id="1223523"/>
    <lineage>
        <taxon>Bacteria</taxon>
        <taxon>Bacillati</taxon>
        <taxon>Actinomycetota</taxon>
        <taxon>Actinomycetes</taxon>
        <taxon>Kitasatosporales</taxon>
        <taxon>Streptomycetaceae</taxon>
        <taxon>Streptomyces</taxon>
    </lineage>
</organism>
<comment type="caution">
    <text evidence="2">The sequence shown here is derived from an EMBL/GenBank/DDBJ whole genome shotgun (WGS) entry which is preliminary data.</text>
</comment>
<dbReference type="STRING" id="1223523.H340_22011"/>
<dbReference type="PATRIC" id="fig|1223523.3.peg.4483"/>
<feature type="region of interest" description="Disordered" evidence="1">
    <location>
        <begin position="17"/>
        <end position="115"/>
    </location>
</feature>
<proteinExistence type="predicted"/>
<gene>
    <name evidence="2" type="ORF">H340_22011</name>
</gene>
<sequence>MLGLLALLVVWLLTLGGEDGSSDGKNGASKGGSDSGGATITPGPTPSGPHYSQRPGGRDESNGAGGTGSSGGSGGSGQDQSGSVGGLGSVGGGSGGGAGGTGGGSGGGAGSAGGAGGSGGTGGGFGAGPAAGVLGAGDAKVLAKGASVPDCTSGSFHVTVRSVKGSYGPGERPKFEIVLKNTGSGACKVDIGSPTAVLKITDPAGTQHVWASDDCPRGRGEVLVEVPGSGETKRTLEWDRKRSAPQCAVPSAGAPAAAGTYRVEVKIGGVVDRGQFVLDKG</sequence>
<dbReference type="Proteomes" id="UP000011740">
    <property type="component" value="Unassembled WGS sequence"/>
</dbReference>
<dbReference type="RefSeq" id="WP_004949558.1">
    <property type="nucleotide sequence ID" value="NZ_AORZ01000081.1"/>
</dbReference>
<dbReference type="EMBL" id="AORZ01000081">
    <property type="protein sequence ID" value="EME98328.1"/>
    <property type="molecule type" value="Genomic_DNA"/>
</dbReference>
<dbReference type="AlphaFoldDB" id="M2ZZX1"/>
<accession>M2ZZX1</accession>
<evidence type="ECO:0000313" key="3">
    <source>
        <dbReference type="Proteomes" id="UP000011740"/>
    </source>
</evidence>
<evidence type="ECO:0000256" key="1">
    <source>
        <dbReference type="SAM" id="MobiDB-lite"/>
    </source>
</evidence>
<reference evidence="2 3" key="1">
    <citation type="journal article" date="2013" name="Genome Announc.">
        <title>Whole-Genome Shotgun Assembly and Analysis of the Genome of Streptomyces mobaraensis DSM 40847, a Strain for Industrial Production of Microbial Transglutaminase.</title>
        <authorList>
            <person name="Yang H."/>
            <person name="He T."/>
            <person name="Wu W."/>
            <person name="Zhu W."/>
            <person name="Lu B."/>
            <person name="Sun W."/>
        </authorList>
    </citation>
    <scope>NUCLEOTIDE SEQUENCE [LARGE SCALE GENOMIC DNA]</scope>
    <source>
        <strain evidence="2 3">DSM 40847</strain>
    </source>
</reference>
<dbReference type="eggNOG" id="ENOG503304R">
    <property type="taxonomic scope" value="Bacteria"/>
</dbReference>
<name>M2ZZX1_STRM1</name>
<feature type="compositionally biased region" description="Gly residues" evidence="1">
    <location>
        <begin position="63"/>
        <end position="115"/>
    </location>
</feature>